<feature type="region of interest" description="Disordered" evidence="1">
    <location>
        <begin position="79"/>
        <end position="98"/>
    </location>
</feature>
<evidence type="ECO:0000256" key="1">
    <source>
        <dbReference type="SAM" id="MobiDB-lite"/>
    </source>
</evidence>
<organism evidence="2 3">
    <name type="scientific">Micromonospora violae</name>
    <dbReference type="NCBI Taxonomy" id="1278207"/>
    <lineage>
        <taxon>Bacteria</taxon>
        <taxon>Bacillati</taxon>
        <taxon>Actinomycetota</taxon>
        <taxon>Actinomycetes</taxon>
        <taxon>Micromonosporales</taxon>
        <taxon>Micromonosporaceae</taxon>
        <taxon>Micromonospora</taxon>
    </lineage>
</organism>
<dbReference type="Proteomes" id="UP000293781">
    <property type="component" value="Unassembled WGS sequence"/>
</dbReference>
<feature type="region of interest" description="Disordered" evidence="1">
    <location>
        <begin position="1"/>
        <end position="21"/>
    </location>
</feature>
<gene>
    <name evidence="2" type="ORF">EV382_0121</name>
</gene>
<comment type="caution">
    <text evidence="2">The sequence shown here is derived from an EMBL/GenBank/DDBJ whole genome shotgun (WGS) entry which is preliminary data.</text>
</comment>
<dbReference type="AlphaFoldDB" id="A0A4Q7UC51"/>
<reference evidence="2 3" key="1">
    <citation type="submission" date="2019-02" db="EMBL/GenBank/DDBJ databases">
        <title>Sequencing the genomes of 1000 actinobacteria strains.</title>
        <authorList>
            <person name="Klenk H.-P."/>
        </authorList>
    </citation>
    <scope>NUCLEOTIDE SEQUENCE [LARGE SCALE GENOMIC DNA]</scope>
    <source>
        <strain evidence="2 3">DSM 45888</strain>
    </source>
</reference>
<dbReference type="EMBL" id="SHKK01000001">
    <property type="protein sequence ID" value="RZT76989.1"/>
    <property type="molecule type" value="Genomic_DNA"/>
</dbReference>
<protein>
    <recommendedName>
        <fullName evidence="4">AlpA family transcriptional regulator</fullName>
    </recommendedName>
</protein>
<sequence>MSTLPPHSLLSRFQRHRPRRCPARTYDQAVKRPRLYGPGELAALFNVSRQRVLQITRRPGFPEPMARLIGTTIWDADEVDEWTKHNRPPRPTEGDEDR</sequence>
<evidence type="ECO:0008006" key="4">
    <source>
        <dbReference type="Google" id="ProtNLM"/>
    </source>
</evidence>
<accession>A0A4Q7UC51</accession>
<evidence type="ECO:0000313" key="3">
    <source>
        <dbReference type="Proteomes" id="UP000293781"/>
    </source>
</evidence>
<proteinExistence type="predicted"/>
<name>A0A4Q7UC51_9ACTN</name>
<keyword evidence="3" id="KW-1185">Reference proteome</keyword>
<evidence type="ECO:0000313" key="2">
    <source>
        <dbReference type="EMBL" id="RZT76989.1"/>
    </source>
</evidence>